<dbReference type="RefSeq" id="WP_106531168.1">
    <property type="nucleotide sequence ID" value="NZ_PYAW01000009.1"/>
</dbReference>
<accession>A0A2P8HA34</accession>
<dbReference type="AlphaFoldDB" id="A0A2P8HA34"/>
<name>A0A2P8HA34_CHINA</name>
<sequence>MRIFIKQWLMTVVLSVTGMICFGQNIKMGDNLGNHKATDSLRMQGKPIDSASAIGVGIYAPNSKALLDLTSPAGAGNGKGLLLPRITDTTGIANPVPAGMMIYSASDGKVYYHDQVRWVQNLASSFVKKTSNTYVLTQNTGGSSTSAGTYLGLASASTISNSATYNRNGYYGLSELQIQVAAGQVCTFEYYLPVTTVGLINPSYPVTGTTAVEGNVGFQGVSSADVFSACVYEPTGGGINAVITGTILNNILPMQGQMDGTPGYIAYFIKVSGVFKPVANATLTLAVANDYPGDWPIAYLAGATVTYILN</sequence>
<proteinExistence type="predicted"/>
<dbReference type="OrthoDB" id="9808953at2"/>
<reference evidence="1 2" key="1">
    <citation type="submission" date="2018-03" db="EMBL/GenBank/DDBJ databases">
        <title>Genomic Encyclopedia of Archaeal and Bacterial Type Strains, Phase II (KMG-II): from individual species to whole genera.</title>
        <authorList>
            <person name="Goeker M."/>
        </authorList>
    </citation>
    <scope>NUCLEOTIDE SEQUENCE [LARGE SCALE GENOMIC DNA]</scope>
    <source>
        <strain evidence="1 2">DSM 24859</strain>
    </source>
</reference>
<dbReference type="EMBL" id="PYAW01000009">
    <property type="protein sequence ID" value="PSL43074.1"/>
    <property type="molecule type" value="Genomic_DNA"/>
</dbReference>
<protein>
    <submittedName>
        <fullName evidence="1">Uncharacterized protein</fullName>
    </submittedName>
</protein>
<gene>
    <name evidence="1" type="ORF">CLV51_10968</name>
</gene>
<keyword evidence="2" id="KW-1185">Reference proteome</keyword>
<evidence type="ECO:0000313" key="1">
    <source>
        <dbReference type="EMBL" id="PSL43074.1"/>
    </source>
</evidence>
<evidence type="ECO:0000313" key="2">
    <source>
        <dbReference type="Proteomes" id="UP000240971"/>
    </source>
</evidence>
<organism evidence="1 2">
    <name type="scientific">Chitinophaga niastensis</name>
    <dbReference type="NCBI Taxonomy" id="536980"/>
    <lineage>
        <taxon>Bacteria</taxon>
        <taxon>Pseudomonadati</taxon>
        <taxon>Bacteroidota</taxon>
        <taxon>Chitinophagia</taxon>
        <taxon>Chitinophagales</taxon>
        <taxon>Chitinophagaceae</taxon>
        <taxon>Chitinophaga</taxon>
    </lineage>
</organism>
<comment type="caution">
    <text evidence="1">The sequence shown here is derived from an EMBL/GenBank/DDBJ whole genome shotgun (WGS) entry which is preliminary data.</text>
</comment>
<dbReference type="Proteomes" id="UP000240971">
    <property type="component" value="Unassembled WGS sequence"/>
</dbReference>